<keyword evidence="11" id="KW-0969">Cilium</keyword>
<evidence type="ECO:0000256" key="3">
    <source>
        <dbReference type="ARBA" id="ARBA00011049"/>
    </source>
</evidence>
<dbReference type="Gene3D" id="2.30.330.10">
    <property type="entry name" value="SpoA-like"/>
    <property type="match status" value="1"/>
</dbReference>
<comment type="similarity">
    <text evidence="3">Belongs to the FliM family.</text>
</comment>
<dbReference type="GO" id="GO:0005886">
    <property type="term" value="C:plasma membrane"/>
    <property type="evidence" value="ECO:0007669"/>
    <property type="project" value="UniProtKB-SubCell"/>
</dbReference>
<keyword evidence="11" id="KW-0966">Cell projection</keyword>
<dbReference type="GO" id="GO:0009425">
    <property type="term" value="C:bacterial-type flagellum basal body"/>
    <property type="evidence" value="ECO:0007669"/>
    <property type="project" value="UniProtKB-SubCell"/>
</dbReference>
<dbReference type="PANTHER" id="PTHR30034">
    <property type="entry name" value="FLAGELLAR MOTOR SWITCH PROTEIN FLIM"/>
    <property type="match status" value="1"/>
</dbReference>
<dbReference type="Pfam" id="PF02154">
    <property type="entry name" value="FliM"/>
    <property type="match status" value="1"/>
</dbReference>
<accession>A0A7Y0L505</accession>
<proteinExistence type="inferred from homology"/>
<gene>
    <name evidence="11" type="ORF">HIJ39_12060</name>
</gene>
<evidence type="ECO:0000256" key="6">
    <source>
        <dbReference type="ARBA" id="ARBA00022500"/>
    </source>
</evidence>
<keyword evidence="8" id="KW-0472">Membrane</keyword>
<evidence type="ECO:0000313" key="11">
    <source>
        <dbReference type="EMBL" id="NMP23077.1"/>
    </source>
</evidence>
<dbReference type="GO" id="GO:0050918">
    <property type="term" value="P:positive chemotaxis"/>
    <property type="evidence" value="ECO:0007669"/>
    <property type="project" value="TreeGrafter"/>
</dbReference>
<evidence type="ECO:0000256" key="4">
    <source>
        <dbReference type="ARBA" id="ARBA00021898"/>
    </source>
</evidence>
<evidence type="ECO:0000256" key="7">
    <source>
        <dbReference type="ARBA" id="ARBA00022779"/>
    </source>
</evidence>
<dbReference type="InterPro" id="IPR001689">
    <property type="entry name" value="Flag_FliM"/>
</dbReference>
<dbReference type="GO" id="GO:0003774">
    <property type="term" value="F:cytoskeletal motor activity"/>
    <property type="evidence" value="ECO:0007669"/>
    <property type="project" value="InterPro"/>
</dbReference>
<dbReference type="InterPro" id="IPR028976">
    <property type="entry name" value="CheC-like_sf"/>
</dbReference>
<dbReference type="RefSeq" id="WP_169100015.1">
    <property type="nucleotide sequence ID" value="NZ_JABBVZ010000039.1"/>
</dbReference>
<evidence type="ECO:0000256" key="9">
    <source>
        <dbReference type="ARBA" id="ARBA00023143"/>
    </source>
</evidence>
<keyword evidence="5" id="KW-1003">Cell membrane</keyword>
<dbReference type="SUPFAM" id="SSF101801">
    <property type="entry name" value="Surface presentation of antigens (SPOA)"/>
    <property type="match status" value="1"/>
</dbReference>
<dbReference type="PIRSF" id="PIRSF002888">
    <property type="entry name" value="FliM"/>
    <property type="match status" value="1"/>
</dbReference>
<dbReference type="SUPFAM" id="SSF103039">
    <property type="entry name" value="CheC-like"/>
    <property type="match status" value="1"/>
</dbReference>
<keyword evidence="7" id="KW-0283">Flagellar rotation</keyword>
<organism evidence="11 12">
    <name type="scientific">Sulfobacillus harzensis</name>
    <dbReference type="NCBI Taxonomy" id="2729629"/>
    <lineage>
        <taxon>Bacteria</taxon>
        <taxon>Bacillati</taxon>
        <taxon>Bacillota</taxon>
        <taxon>Clostridia</taxon>
        <taxon>Eubacteriales</taxon>
        <taxon>Clostridiales Family XVII. Incertae Sedis</taxon>
        <taxon>Sulfobacillus</taxon>
    </lineage>
</organism>
<name>A0A7Y0L505_9FIRM</name>
<evidence type="ECO:0000256" key="5">
    <source>
        <dbReference type="ARBA" id="ARBA00022475"/>
    </source>
</evidence>
<reference evidence="11 12" key="1">
    <citation type="submission" date="2020-04" db="EMBL/GenBank/DDBJ databases">
        <authorList>
            <person name="Zhang R."/>
            <person name="Schippers A."/>
        </authorList>
    </citation>
    <scope>NUCLEOTIDE SEQUENCE [LARGE SCALE GENOMIC DNA]</scope>
    <source>
        <strain evidence="11 12">DSM 109850</strain>
    </source>
</reference>
<keyword evidence="11" id="KW-0282">Flagellum</keyword>
<dbReference type="Proteomes" id="UP000533476">
    <property type="component" value="Unassembled WGS sequence"/>
</dbReference>
<keyword evidence="6" id="KW-0145">Chemotaxis</keyword>
<keyword evidence="12" id="KW-1185">Reference proteome</keyword>
<dbReference type="Gene3D" id="3.40.1550.10">
    <property type="entry name" value="CheC-like"/>
    <property type="match status" value="1"/>
</dbReference>
<dbReference type="InterPro" id="IPR001543">
    <property type="entry name" value="FliN-like_C"/>
</dbReference>
<evidence type="ECO:0000256" key="1">
    <source>
        <dbReference type="ARBA" id="ARBA00004117"/>
    </source>
</evidence>
<dbReference type="PANTHER" id="PTHR30034:SF6">
    <property type="entry name" value="YOP PROTEINS TRANSLOCATION PROTEIN Q"/>
    <property type="match status" value="1"/>
</dbReference>
<dbReference type="Pfam" id="PF01052">
    <property type="entry name" value="FliMN_C"/>
    <property type="match status" value="1"/>
</dbReference>
<keyword evidence="9" id="KW-0975">Bacterial flagellum</keyword>
<sequence length="300" mass="33382">MGLVREHEGVRPYDFQRPHQLSRGQLDAVTTVLTTFWRSAANVLATYLRTPVQLQHMTVEQVPYEEMLQTIKVPAVLGVFNAAPNPGSAMIECAPMVALAMVDRSLGGPGVGEMPSRRLTEIEQSIIRRLFERILAVYRDVWQPMAPIEPKMQAMEHNPSFAQVAAEGDLVVVARQQVGVDGHRGHLALVWPYANIEPLAEAALKYQLIRDGTMENVVPKPEAMLRHVEAAPVTGSVLLGRTDITLGDFSQLKVGDAVILKNRYDQPLMLRLSNREKFLVLPGKSHGKLAVRVISRMEEE</sequence>
<dbReference type="InterPro" id="IPR036429">
    <property type="entry name" value="SpoA-like_sf"/>
</dbReference>
<evidence type="ECO:0000256" key="8">
    <source>
        <dbReference type="ARBA" id="ARBA00023136"/>
    </source>
</evidence>
<evidence type="ECO:0000256" key="2">
    <source>
        <dbReference type="ARBA" id="ARBA00004202"/>
    </source>
</evidence>
<evidence type="ECO:0000313" key="12">
    <source>
        <dbReference type="Proteomes" id="UP000533476"/>
    </source>
</evidence>
<protein>
    <recommendedName>
        <fullName evidence="4">Flagellar motor switch protein FliM</fullName>
    </recommendedName>
</protein>
<feature type="domain" description="Flagellar motor switch protein FliN-like C-terminal" evidence="10">
    <location>
        <begin position="227"/>
        <end position="296"/>
    </location>
</feature>
<comment type="subcellular location">
    <subcellularLocation>
        <location evidence="1">Bacterial flagellum basal body</location>
    </subcellularLocation>
    <subcellularLocation>
        <location evidence="2">Cell membrane</location>
        <topology evidence="2">Peripheral membrane protein</topology>
    </subcellularLocation>
</comment>
<evidence type="ECO:0000259" key="10">
    <source>
        <dbReference type="Pfam" id="PF01052"/>
    </source>
</evidence>
<comment type="caution">
    <text evidence="11">The sequence shown here is derived from an EMBL/GenBank/DDBJ whole genome shotgun (WGS) entry which is preliminary data.</text>
</comment>
<dbReference type="AlphaFoldDB" id="A0A7Y0L505"/>
<dbReference type="EMBL" id="JABBVZ010000039">
    <property type="protein sequence ID" value="NMP23077.1"/>
    <property type="molecule type" value="Genomic_DNA"/>
</dbReference>
<dbReference type="CDD" id="cd17908">
    <property type="entry name" value="FliM"/>
    <property type="match status" value="1"/>
</dbReference>
<dbReference type="GO" id="GO:0071978">
    <property type="term" value="P:bacterial-type flagellum-dependent swarming motility"/>
    <property type="evidence" value="ECO:0007669"/>
    <property type="project" value="TreeGrafter"/>
</dbReference>